<dbReference type="InterPro" id="IPR050135">
    <property type="entry name" value="dGTPase-like"/>
</dbReference>
<dbReference type="Gene3D" id="1.10.3550.10">
    <property type="entry name" value="eoxyguanosinetriphosphate triphosphohydrolase domain-like"/>
    <property type="match status" value="1"/>
</dbReference>
<evidence type="ECO:0000313" key="6">
    <source>
        <dbReference type="Proteomes" id="UP001165667"/>
    </source>
</evidence>
<dbReference type="InterPro" id="IPR026875">
    <property type="entry name" value="PHydrolase_assoc_dom"/>
</dbReference>
<dbReference type="InterPro" id="IPR027432">
    <property type="entry name" value="dGTP_triphosphohydrolase_C"/>
</dbReference>
<dbReference type="GO" id="GO:0008832">
    <property type="term" value="F:dGTPase activity"/>
    <property type="evidence" value="ECO:0007669"/>
    <property type="project" value="TreeGrafter"/>
</dbReference>
<protein>
    <recommendedName>
        <fullName evidence="2">Deoxyguanosinetriphosphate triphosphohydrolase-like protein</fullName>
    </recommendedName>
</protein>
<dbReference type="CDD" id="cd00077">
    <property type="entry name" value="HDc"/>
    <property type="match status" value="1"/>
</dbReference>
<reference evidence="5" key="1">
    <citation type="submission" date="2022-05" db="EMBL/GenBank/DDBJ databases">
        <authorList>
            <person name="Pankratov T."/>
        </authorList>
    </citation>
    <scope>NUCLEOTIDE SEQUENCE</scope>
    <source>
        <strain evidence="5">BP6-180914</strain>
    </source>
</reference>
<dbReference type="Pfam" id="PF13286">
    <property type="entry name" value="HD_assoc"/>
    <property type="match status" value="1"/>
</dbReference>
<gene>
    <name evidence="5" type="primary">dgt</name>
    <name evidence="5" type="ORF">M8523_17620</name>
</gene>
<dbReference type="GO" id="GO:0006203">
    <property type="term" value="P:dGTP catabolic process"/>
    <property type="evidence" value="ECO:0007669"/>
    <property type="project" value="TreeGrafter"/>
</dbReference>
<dbReference type="PANTHER" id="PTHR11373">
    <property type="entry name" value="DEOXYNUCLEOSIDE TRIPHOSPHATE TRIPHOSPHOHYDROLASE"/>
    <property type="match status" value="1"/>
</dbReference>
<dbReference type="EMBL" id="JAMOIM010000011">
    <property type="protein sequence ID" value="MCW6509839.1"/>
    <property type="molecule type" value="Genomic_DNA"/>
</dbReference>
<dbReference type="PANTHER" id="PTHR11373:SF32">
    <property type="entry name" value="DEOXYGUANOSINETRIPHOSPHATE TRIPHOSPHOHYDROLASE"/>
    <property type="match status" value="1"/>
</dbReference>
<proteinExistence type="inferred from homology"/>
<dbReference type="Proteomes" id="UP001165667">
    <property type="component" value="Unassembled WGS sequence"/>
</dbReference>
<evidence type="ECO:0000256" key="1">
    <source>
        <dbReference type="ARBA" id="ARBA00022801"/>
    </source>
</evidence>
<dbReference type="InterPro" id="IPR006674">
    <property type="entry name" value="HD_domain"/>
</dbReference>
<accession>A0AA41YWE7</accession>
<dbReference type="InterPro" id="IPR003607">
    <property type="entry name" value="HD/PDEase_dom"/>
</dbReference>
<comment type="similarity">
    <text evidence="2">Belongs to the dGTPase family. Type 2 subfamily.</text>
</comment>
<comment type="caution">
    <text evidence="5">The sequence shown here is derived from an EMBL/GenBank/DDBJ whole genome shotgun (WGS) entry which is preliminary data.</text>
</comment>
<dbReference type="InterPro" id="IPR006261">
    <property type="entry name" value="dGTPase"/>
</dbReference>
<evidence type="ECO:0000256" key="2">
    <source>
        <dbReference type="HAMAP-Rule" id="MF_01212"/>
    </source>
</evidence>
<dbReference type="Gene3D" id="1.10.3210.10">
    <property type="entry name" value="Hypothetical protein af1432"/>
    <property type="match status" value="1"/>
</dbReference>
<dbReference type="PROSITE" id="PS51831">
    <property type="entry name" value="HD"/>
    <property type="match status" value="1"/>
</dbReference>
<dbReference type="NCBIfam" id="TIGR01353">
    <property type="entry name" value="dGTP_triPase"/>
    <property type="match status" value="1"/>
</dbReference>
<dbReference type="RefSeq" id="WP_282586207.1">
    <property type="nucleotide sequence ID" value="NZ_JAMOIM010000011.1"/>
</dbReference>
<name>A0AA41YWE7_9HYPH</name>
<dbReference type="Pfam" id="PF01966">
    <property type="entry name" value="HD"/>
    <property type="match status" value="1"/>
</dbReference>
<keyword evidence="6" id="KW-1185">Reference proteome</keyword>
<organism evidence="5 6">
    <name type="scientific">Lichenifustis flavocetrariae</name>
    <dbReference type="NCBI Taxonomy" id="2949735"/>
    <lineage>
        <taxon>Bacteria</taxon>
        <taxon>Pseudomonadati</taxon>
        <taxon>Pseudomonadota</taxon>
        <taxon>Alphaproteobacteria</taxon>
        <taxon>Hyphomicrobiales</taxon>
        <taxon>Lichenihabitantaceae</taxon>
        <taxon>Lichenifustis</taxon>
    </lineage>
</organism>
<evidence type="ECO:0000313" key="5">
    <source>
        <dbReference type="EMBL" id="MCW6509839.1"/>
    </source>
</evidence>
<sequence length="463" mass="51532">MHLYGDGDTDRPLRDPDGEKPWRDNFMRDYGRVIHSASFRRLQGKTQVFPGHESDFFRNRLTHSLEVAQIAEGIVDRLNHVDPYFQNSNLNSRLCATAALLHDLGHPPFGHNGERALDAMMVGHGGFEGNAQTLRIISQLEKKVFDGAGRYGLNMTFRTLAAVLKYDKEIPIERESGSKVAKGFYASEADLVANIKVKVTGGQVPEPGAFKTVECALMDLADDIAYSTFDLEDALKVGFLTPGYILASSKELLAEVARIVSREMGREVSSDEVIEVFQNLFEGMIGTKLVESLERTRPDDMPAMERALEVFAGGERASLGFVDSGHLRTKLSSQLVKDAIDGVGVKLNDAVPALTKVFLNDEAKLRVEVLKQYVYVATISTHRVKIAEYRGTRIVKDIFTALSEKDGSMLLPLDVKHAHELCADKHQRMRVVCDFIAGMTDRYASEFHARLHSEAPQSMFKPL</sequence>
<keyword evidence="1 2" id="KW-0378">Hydrolase</keyword>
<feature type="region of interest" description="Disordered" evidence="3">
    <location>
        <begin position="1"/>
        <end position="22"/>
    </location>
</feature>
<feature type="compositionally biased region" description="Basic and acidic residues" evidence="3">
    <location>
        <begin position="8"/>
        <end position="22"/>
    </location>
</feature>
<dbReference type="SUPFAM" id="SSF109604">
    <property type="entry name" value="HD-domain/PDEase-like"/>
    <property type="match status" value="1"/>
</dbReference>
<feature type="domain" description="HD" evidence="4">
    <location>
        <begin position="60"/>
        <end position="227"/>
    </location>
</feature>
<dbReference type="SMART" id="SM00471">
    <property type="entry name" value="HDc"/>
    <property type="match status" value="1"/>
</dbReference>
<dbReference type="AlphaFoldDB" id="A0AA41YWE7"/>
<evidence type="ECO:0000256" key="3">
    <source>
        <dbReference type="SAM" id="MobiDB-lite"/>
    </source>
</evidence>
<dbReference type="HAMAP" id="MF_01212">
    <property type="entry name" value="dGTPase_type2"/>
    <property type="match status" value="1"/>
</dbReference>
<dbReference type="InterPro" id="IPR023023">
    <property type="entry name" value="dNTPase_2"/>
</dbReference>
<evidence type="ECO:0000259" key="4">
    <source>
        <dbReference type="PROSITE" id="PS51831"/>
    </source>
</evidence>